<dbReference type="RefSeq" id="WP_345259475.1">
    <property type="nucleotide sequence ID" value="NZ_BAABHU010000004.1"/>
</dbReference>
<sequence length="54" mass="6017">MILIKGNTLSHSQLRNKILNGIVTSEVDKDKPARIGIIIEELFSDLKSLKEAII</sequence>
<reference evidence="2" key="1">
    <citation type="journal article" date="2019" name="Int. J. Syst. Evol. Microbiol.">
        <title>The Global Catalogue of Microorganisms (GCM) 10K type strain sequencing project: providing services to taxonomists for standard genome sequencing and annotation.</title>
        <authorList>
            <consortium name="The Broad Institute Genomics Platform"/>
            <consortium name="The Broad Institute Genome Sequencing Center for Infectious Disease"/>
            <person name="Wu L."/>
            <person name="Ma J."/>
        </authorList>
    </citation>
    <scope>NUCLEOTIDE SEQUENCE [LARGE SCALE GENOMIC DNA]</scope>
    <source>
        <strain evidence="2">CGMCC 1.10832</strain>
    </source>
</reference>
<organism evidence="1 2">
    <name type="scientific">Marivirga lumbricoides</name>
    <dbReference type="NCBI Taxonomy" id="1046115"/>
    <lineage>
        <taxon>Bacteria</taxon>
        <taxon>Pseudomonadati</taxon>
        <taxon>Bacteroidota</taxon>
        <taxon>Cytophagia</taxon>
        <taxon>Cytophagales</taxon>
        <taxon>Marivirgaceae</taxon>
        <taxon>Marivirga</taxon>
    </lineage>
</organism>
<accession>A0ABQ1LXV2</accession>
<proteinExistence type="predicted"/>
<evidence type="ECO:0000313" key="1">
    <source>
        <dbReference type="EMBL" id="GGC30430.1"/>
    </source>
</evidence>
<keyword evidence="2" id="KW-1185">Reference proteome</keyword>
<evidence type="ECO:0000313" key="2">
    <source>
        <dbReference type="Proteomes" id="UP000636010"/>
    </source>
</evidence>
<gene>
    <name evidence="1" type="ORF">GCM10011506_14810</name>
</gene>
<comment type="caution">
    <text evidence="1">The sequence shown here is derived from an EMBL/GenBank/DDBJ whole genome shotgun (WGS) entry which is preliminary data.</text>
</comment>
<protein>
    <submittedName>
        <fullName evidence="1">Uncharacterized protein</fullName>
    </submittedName>
</protein>
<dbReference type="EMBL" id="BMEC01000004">
    <property type="protein sequence ID" value="GGC30430.1"/>
    <property type="molecule type" value="Genomic_DNA"/>
</dbReference>
<dbReference type="Proteomes" id="UP000636010">
    <property type="component" value="Unassembled WGS sequence"/>
</dbReference>
<name>A0ABQ1LXV2_9BACT</name>